<keyword evidence="2" id="KW-1185">Reference proteome</keyword>
<protein>
    <submittedName>
        <fullName evidence="1">14545_t:CDS:1</fullName>
    </submittedName>
</protein>
<gene>
    <name evidence="1" type="ORF">ALEPTO_LOCUS1525</name>
</gene>
<comment type="caution">
    <text evidence="1">The sequence shown here is derived from an EMBL/GenBank/DDBJ whole genome shotgun (WGS) entry which is preliminary data.</text>
</comment>
<sequence length="138" mass="15327">MATNIASRLFLRSYSLAGPLRKTYPLTRFSSSSVRTYVTPTVPVLKDVLQQLYLREIKAYTPAPTKADAADVKQLSIPTPPQPPVFNEDNLQDLASYEFVDKESESKEAAAQESVFEYELFGPEGVPDIPLKNIGGHH</sequence>
<name>A0A9N8VQE3_9GLOM</name>
<dbReference type="PANTHER" id="PTHR28207">
    <property type="entry name" value="ATP SYNTHASE SUBUNIT H, MITOCHONDRIAL"/>
    <property type="match status" value="1"/>
</dbReference>
<dbReference type="Proteomes" id="UP000789508">
    <property type="component" value="Unassembled WGS sequence"/>
</dbReference>
<proteinExistence type="predicted"/>
<dbReference type="GO" id="GO:0046933">
    <property type="term" value="F:proton-transporting ATP synthase activity, rotational mechanism"/>
    <property type="evidence" value="ECO:0007669"/>
    <property type="project" value="TreeGrafter"/>
</dbReference>
<evidence type="ECO:0000313" key="2">
    <source>
        <dbReference type="Proteomes" id="UP000789508"/>
    </source>
</evidence>
<organism evidence="1 2">
    <name type="scientific">Ambispora leptoticha</name>
    <dbReference type="NCBI Taxonomy" id="144679"/>
    <lineage>
        <taxon>Eukaryota</taxon>
        <taxon>Fungi</taxon>
        <taxon>Fungi incertae sedis</taxon>
        <taxon>Mucoromycota</taxon>
        <taxon>Glomeromycotina</taxon>
        <taxon>Glomeromycetes</taxon>
        <taxon>Archaeosporales</taxon>
        <taxon>Ambisporaceae</taxon>
        <taxon>Ambispora</taxon>
    </lineage>
</organism>
<dbReference type="EMBL" id="CAJVPS010000174">
    <property type="protein sequence ID" value="CAG8460784.1"/>
    <property type="molecule type" value="Genomic_DNA"/>
</dbReference>
<evidence type="ECO:0000313" key="1">
    <source>
        <dbReference type="EMBL" id="CAG8460784.1"/>
    </source>
</evidence>
<dbReference type="Pfam" id="PF10775">
    <property type="entry name" value="ATP_sub_h"/>
    <property type="match status" value="1"/>
</dbReference>
<dbReference type="PANTHER" id="PTHR28207:SF1">
    <property type="entry name" value="ATP SYNTHASE SUBUNIT H, MITOCHONDRIAL"/>
    <property type="match status" value="1"/>
</dbReference>
<dbReference type="AlphaFoldDB" id="A0A9N8VQE3"/>
<dbReference type="OrthoDB" id="274752at2759"/>
<reference evidence="1" key="1">
    <citation type="submission" date="2021-06" db="EMBL/GenBank/DDBJ databases">
        <authorList>
            <person name="Kallberg Y."/>
            <person name="Tangrot J."/>
            <person name="Rosling A."/>
        </authorList>
    </citation>
    <scope>NUCLEOTIDE SEQUENCE</scope>
    <source>
        <strain evidence="1">FL130A</strain>
    </source>
</reference>
<dbReference type="InterPro" id="IPR019711">
    <property type="entry name" value="ATP_synth_F0_suH"/>
</dbReference>
<accession>A0A9N8VQE3</accession>